<dbReference type="Proteomes" id="UP000186817">
    <property type="component" value="Unassembled WGS sequence"/>
</dbReference>
<proteinExistence type="predicted"/>
<keyword evidence="3" id="KW-1185">Reference proteome</keyword>
<organism evidence="2 3">
    <name type="scientific">Symbiodinium microadriaticum</name>
    <name type="common">Dinoflagellate</name>
    <name type="synonym">Zooxanthella microadriatica</name>
    <dbReference type="NCBI Taxonomy" id="2951"/>
    <lineage>
        <taxon>Eukaryota</taxon>
        <taxon>Sar</taxon>
        <taxon>Alveolata</taxon>
        <taxon>Dinophyceae</taxon>
        <taxon>Suessiales</taxon>
        <taxon>Symbiodiniaceae</taxon>
        <taxon>Symbiodinium</taxon>
    </lineage>
</organism>
<gene>
    <name evidence="2" type="ORF">AK812_SmicGene30154</name>
</gene>
<feature type="region of interest" description="Disordered" evidence="1">
    <location>
        <begin position="95"/>
        <end position="166"/>
    </location>
</feature>
<evidence type="ECO:0000313" key="3">
    <source>
        <dbReference type="Proteomes" id="UP000186817"/>
    </source>
</evidence>
<evidence type="ECO:0000256" key="1">
    <source>
        <dbReference type="SAM" id="MobiDB-lite"/>
    </source>
</evidence>
<reference evidence="2 3" key="1">
    <citation type="submission" date="2016-02" db="EMBL/GenBank/DDBJ databases">
        <title>Genome analysis of coral dinoflagellate symbionts highlights evolutionary adaptations to a symbiotic lifestyle.</title>
        <authorList>
            <person name="Aranda M."/>
            <person name="Li Y."/>
            <person name="Liew Y.J."/>
            <person name="Baumgarten S."/>
            <person name="Simakov O."/>
            <person name="Wilson M."/>
            <person name="Piel J."/>
            <person name="Ashoor H."/>
            <person name="Bougouffa S."/>
            <person name="Bajic V.B."/>
            <person name="Ryu T."/>
            <person name="Ravasi T."/>
            <person name="Bayer T."/>
            <person name="Micklem G."/>
            <person name="Kim H."/>
            <person name="Bhak J."/>
            <person name="Lajeunesse T.C."/>
            <person name="Voolstra C.R."/>
        </authorList>
    </citation>
    <scope>NUCLEOTIDE SEQUENCE [LARGE SCALE GENOMIC DNA]</scope>
    <source>
        <strain evidence="2 3">CCMP2467</strain>
    </source>
</reference>
<protein>
    <submittedName>
        <fullName evidence="2">Uncharacterized protein</fullName>
    </submittedName>
</protein>
<comment type="caution">
    <text evidence="2">The sequence shown here is derived from an EMBL/GenBank/DDBJ whole genome shotgun (WGS) entry which is preliminary data.</text>
</comment>
<accession>A0A1Q9D011</accession>
<dbReference type="EMBL" id="LSRX01000810">
    <property type="protein sequence ID" value="OLP88503.1"/>
    <property type="molecule type" value="Genomic_DNA"/>
</dbReference>
<evidence type="ECO:0000313" key="2">
    <source>
        <dbReference type="EMBL" id="OLP88503.1"/>
    </source>
</evidence>
<sequence>MCPRATWAATAALVAAAARPRHSLGLAGRVSASWRALRRRAACGAQGELGLAYDARVLEDYFAWRPLAVVWRLLVFLSVALQTGVGAVADQASEMTTSVTSQGPGSKLASTMTSTAKDTEEAEPVAQSHEANSSKSSRRPPAGQDSSRQPQSHESRLSGSRQTQRWDMVEGAEELATPMTTESWEMPVTRDTTLSGPGSGPFRAAFAAKGLPLA</sequence>
<feature type="compositionally biased region" description="Polar residues" evidence="1">
    <location>
        <begin position="95"/>
        <end position="116"/>
    </location>
</feature>
<name>A0A1Q9D011_SYMMI</name>
<dbReference type="AlphaFoldDB" id="A0A1Q9D011"/>